<dbReference type="EMBL" id="BLXT01008250">
    <property type="protein sequence ID" value="GFO47145.1"/>
    <property type="molecule type" value="Genomic_DNA"/>
</dbReference>
<reference evidence="1 2" key="1">
    <citation type="journal article" date="2021" name="Elife">
        <title>Chloroplast acquisition without the gene transfer in kleptoplastic sea slugs, Plakobranchus ocellatus.</title>
        <authorList>
            <person name="Maeda T."/>
            <person name="Takahashi S."/>
            <person name="Yoshida T."/>
            <person name="Shimamura S."/>
            <person name="Takaki Y."/>
            <person name="Nagai Y."/>
            <person name="Toyoda A."/>
            <person name="Suzuki Y."/>
            <person name="Arimoto A."/>
            <person name="Ishii H."/>
            <person name="Satoh N."/>
            <person name="Nishiyama T."/>
            <person name="Hasebe M."/>
            <person name="Maruyama T."/>
            <person name="Minagawa J."/>
            <person name="Obokata J."/>
            <person name="Shigenobu S."/>
        </authorList>
    </citation>
    <scope>NUCLEOTIDE SEQUENCE [LARGE SCALE GENOMIC DNA]</scope>
</reference>
<accession>A0AAV4DSY2</accession>
<organism evidence="1 2">
    <name type="scientific">Plakobranchus ocellatus</name>
    <dbReference type="NCBI Taxonomy" id="259542"/>
    <lineage>
        <taxon>Eukaryota</taxon>
        <taxon>Metazoa</taxon>
        <taxon>Spiralia</taxon>
        <taxon>Lophotrochozoa</taxon>
        <taxon>Mollusca</taxon>
        <taxon>Gastropoda</taxon>
        <taxon>Heterobranchia</taxon>
        <taxon>Euthyneura</taxon>
        <taxon>Panpulmonata</taxon>
        <taxon>Sacoglossa</taxon>
        <taxon>Placobranchoidea</taxon>
        <taxon>Plakobranchidae</taxon>
        <taxon>Plakobranchus</taxon>
    </lineage>
</organism>
<gene>
    <name evidence="1" type="ORF">PoB_007365000</name>
</gene>
<keyword evidence="2" id="KW-1185">Reference proteome</keyword>
<evidence type="ECO:0000313" key="1">
    <source>
        <dbReference type="EMBL" id="GFO47145.1"/>
    </source>
</evidence>
<protein>
    <submittedName>
        <fullName evidence="1">Uncharacterized protein</fullName>
    </submittedName>
</protein>
<dbReference type="Proteomes" id="UP000735302">
    <property type="component" value="Unassembled WGS sequence"/>
</dbReference>
<name>A0AAV4DSY2_9GAST</name>
<dbReference type="AlphaFoldDB" id="A0AAV4DSY2"/>
<proteinExistence type="predicted"/>
<evidence type="ECO:0000313" key="2">
    <source>
        <dbReference type="Proteomes" id="UP000735302"/>
    </source>
</evidence>
<sequence length="87" mass="9755">MYQSVIHHPLEGLAKAARERNRHIVGRIRGILPGFEIGTTDASLQDGGMSPVVQMSLKSLRRICRQDSGRCLRSLDSTHHQDLLQTH</sequence>
<comment type="caution">
    <text evidence="1">The sequence shown here is derived from an EMBL/GenBank/DDBJ whole genome shotgun (WGS) entry which is preliminary data.</text>
</comment>